<dbReference type="InParanoid" id="K0KNM1"/>
<dbReference type="Proteomes" id="UP000009328">
    <property type="component" value="Unassembled WGS sequence"/>
</dbReference>
<proteinExistence type="predicted"/>
<name>K0KNM1_WICCF</name>
<dbReference type="eggNOG" id="ENOG502T2JG">
    <property type="taxonomic scope" value="Eukaryota"/>
</dbReference>
<feature type="region of interest" description="Disordered" evidence="1">
    <location>
        <begin position="265"/>
        <end position="317"/>
    </location>
</feature>
<dbReference type="AlphaFoldDB" id="K0KNM1"/>
<gene>
    <name evidence="2" type="ORF">BN7_2262</name>
</gene>
<comment type="caution">
    <text evidence="2">The sequence shown here is derived from an EMBL/GenBank/DDBJ whole genome shotgun (WGS) entry which is preliminary data.</text>
</comment>
<dbReference type="EMBL" id="CAIF01000051">
    <property type="protein sequence ID" value="CCH42718.1"/>
    <property type="molecule type" value="Genomic_DNA"/>
</dbReference>
<evidence type="ECO:0000256" key="1">
    <source>
        <dbReference type="SAM" id="MobiDB-lite"/>
    </source>
</evidence>
<feature type="region of interest" description="Disordered" evidence="1">
    <location>
        <begin position="82"/>
        <end position="106"/>
    </location>
</feature>
<evidence type="ECO:0000313" key="3">
    <source>
        <dbReference type="Proteomes" id="UP000009328"/>
    </source>
</evidence>
<organism evidence="2 3">
    <name type="scientific">Wickerhamomyces ciferrii (strain ATCC 14091 / BCRC 22168 / CBS 111 / JCM 3599 / NBRC 0793 / NRRL Y-1031 F-60-10)</name>
    <name type="common">Yeast</name>
    <name type="synonym">Pichia ciferrii</name>
    <dbReference type="NCBI Taxonomy" id="1206466"/>
    <lineage>
        <taxon>Eukaryota</taxon>
        <taxon>Fungi</taxon>
        <taxon>Dikarya</taxon>
        <taxon>Ascomycota</taxon>
        <taxon>Saccharomycotina</taxon>
        <taxon>Saccharomycetes</taxon>
        <taxon>Phaffomycetales</taxon>
        <taxon>Wickerhamomycetaceae</taxon>
        <taxon>Wickerhamomyces</taxon>
    </lineage>
</organism>
<keyword evidence="3" id="KW-1185">Reference proteome</keyword>
<protein>
    <submittedName>
        <fullName evidence="2">Uncharacterized protein</fullName>
    </submittedName>
</protein>
<accession>K0KNM1</accession>
<sequence>MMDRHSKKEAKSVAEPITPVTQSIAAFPSTANTFHNGFYSGNGGGNIGTNATRRPSSTTCSSSSSLYETTYDQFHGSLNHEQFDANSTPMIGGYDSSDSDSDTDNDLDLEIANTRLSNRKSQELFRHDWDDLHTGQMSSPTYQKQINKGPNSDYFSPKENTPIFKRLISKNSLKPQLKSFKRITAELHHESVPLENEINHEKLILLNLQDEEHFLNKNRFNKNEKTIDDFNHSYKKFDIIKKANQNWSMKKNGFLKNSSLLKDDVSNTSDSTEDTSIDTSTHHHNNNNTHNPHITRKRSFDNESISKSKRRAVSTSPINAGFLKRGNFKLISNTSKDLENMSLK</sequence>
<evidence type="ECO:0000313" key="2">
    <source>
        <dbReference type="EMBL" id="CCH42718.1"/>
    </source>
</evidence>
<dbReference type="HOGENOM" id="CLU_806992_0_0_1"/>
<feature type="compositionally biased region" description="Acidic residues" evidence="1">
    <location>
        <begin position="97"/>
        <end position="106"/>
    </location>
</feature>
<reference evidence="2 3" key="1">
    <citation type="journal article" date="2012" name="Eukaryot. Cell">
        <title>Draft genome sequence of Wickerhamomyces ciferrii NRRL Y-1031 F-60-10.</title>
        <authorList>
            <person name="Schneider J."/>
            <person name="Andrea H."/>
            <person name="Blom J."/>
            <person name="Jaenicke S."/>
            <person name="Ruckert C."/>
            <person name="Schorsch C."/>
            <person name="Szczepanowski R."/>
            <person name="Farwick M."/>
            <person name="Goesmann A."/>
            <person name="Puhler A."/>
            <person name="Schaffer S."/>
            <person name="Tauch A."/>
            <person name="Kohler T."/>
            <person name="Brinkrolf K."/>
        </authorList>
    </citation>
    <scope>NUCLEOTIDE SEQUENCE [LARGE SCALE GENOMIC DNA]</scope>
    <source>
        <strain evidence="3">ATCC 14091 / BCRC 22168 / CBS 111 / JCM 3599 / NBRC 0793 / NRRL Y-1031 F-60-10</strain>
    </source>
</reference>